<proteinExistence type="predicted"/>
<reference evidence="2 3" key="1">
    <citation type="journal article" date="2015" name="Front. Microbiol.">
        <title>Genome sequence of the plant growth promoting endophytic yeast Rhodotorula graminis WP1.</title>
        <authorList>
            <person name="Firrincieli A."/>
            <person name="Otillar R."/>
            <person name="Salamov A."/>
            <person name="Schmutz J."/>
            <person name="Khan Z."/>
            <person name="Redman R.S."/>
            <person name="Fleck N.D."/>
            <person name="Lindquist E."/>
            <person name="Grigoriev I.V."/>
            <person name="Doty S.L."/>
        </authorList>
    </citation>
    <scope>NUCLEOTIDE SEQUENCE [LARGE SCALE GENOMIC DNA]</scope>
    <source>
        <strain evidence="2 3">WP1</strain>
    </source>
</reference>
<evidence type="ECO:0000256" key="1">
    <source>
        <dbReference type="SAM" id="MobiDB-lite"/>
    </source>
</evidence>
<evidence type="ECO:0000313" key="3">
    <source>
        <dbReference type="Proteomes" id="UP000053890"/>
    </source>
</evidence>
<feature type="compositionally biased region" description="Basic and acidic residues" evidence="1">
    <location>
        <begin position="9"/>
        <end position="20"/>
    </location>
</feature>
<feature type="region of interest" description="Disordered" evidence="1">
    <location>
        <begin position="1"/>
        <end position="79"/>
    </location>
</feature>
<sequence>MSDNSKTFSNDHEFASEQGKKGGATQPDEVYKPSEHDGLKKNGEPDKRMSSEHGFGGDRERAAAEGAKGGKSTGNTDEQ</sequence>
<dbReference type="Proteomes" id="UP000053890">
    <property type="component" value="Unassembled WGS sequence"/>
</dbReference>
<feature type="compositionally biased region" description="Basic and acidic residues" evidence="1">
    <location>
        <begin position="29"/>
        <end position="63"/>
    </location>
</feature>
<dbReference type="EMBL" id="KQ474079">
    <property type="protein sequence ID" value="KPV74723.1"/>
    <property type="molecule type" value="Genomic_DNA"/>
</dbReference>
<keyword evidence="3" id="KW-1185">Reference proteome</keyword>
<dbReference type="OrthoDB" id="2527649at2759"/>
<gene>
    <name evidence="2" type="ORF">RHOBADRAFT_65068</name>
</gene>
<accession>A0A194S1W5</accession>
<dbReference type="AlphaFoldDB" id="A0A194S1W5"/>
<dbReference type="GeneID" id="28979090"/>
<organism evidence="2 3">
    <name type="scientific">Rhodotorula graminis (strain WP1)</name>
    <dbReference type="NCBI Taxonomy" id="578459"/>
    <lineage>
        <taxon>Eukaryota</taxon>
        <taxon>Fungi</taxon>
        <taxon>Dikarya</taxon>
        <taxon>Basidiomycota</taxon>
        <taxon>Pucciniomycotina</taxon>
        <taxon>Microbotryomycetes</taxon>
        <taxon>Sporidiobolales</taxon>
        <taxon>Sporidiobolaceae</taxon>
        <taxon>Rhodotorula</taxon>
    </lineage>
</organism>
<name>A0A194S1W5_RHOGW</name>
<dbReference type="RefSeq" id="XP_018270772.1">
    <property type="nucleotide sequence ID" value="XM_018418643.1"/>
</dbReference>
<protein>
    <submittedName>
        <fullName evidence="2">Uncharacterized protein</fullName>
    </submittedName>
</protein>
<evidence type="ECO:0000313" key="2">
    <source>
        <dbReference type="EMBL" id="KPV74723.1"/>
    </source>
</evidence>